<dbReference type="AlphaFoldDB" id="A0AA39VTK8"/>
<name>A0AA39VTK8_ACESA</name>
<dbReference type="InterPro" id="IPR038975">
    <property type="entry name" value="THNL"/>
</dbReference>
<reference evidence="2" key="1">
    <citation type="journal article" date="2022" name="Plant J.">
        <title>Strategies of tolerance reflected in two North American maple genomes.</title>
        <authorList>
            <person name="McEvoy S.L."/>
            <person name="Sezen U.U."/>
            <person name="Trouern-Trend A."/>
            <person name="McMahon S.M."/>
            <person name="Schaberg P.G."/>
            <person name="Yang J."/>
            <person name="Wegrzyn J.L."/>
            <person name="Swenson N.G."/>
        </authorList>
    </citation>
    <scope>NUCLEOTIDE SEQUENCE</scope>
    <source>
        <strain evidence="2">NS2018</strain>
    </source>
</reference>
<gene>
    <name evidence="2" type="ORF">LWI29_033725</name>
</gene>
<sequence>MEKNGNSRRFVVVMGMVMMIIINILSSVSEVEGFTPKECNDMCKNACSGSPVYDFCMKDCMDQCQKLLPPPAAVSQAVHHCNLGCVDSLCSNFVSDKEKMEGCVDSCSKSCNKTYN</sequence>
<keyword evidence="1" id="KW-0472">Membrane</keyword>
<organism evidence="2 3">
    <name type="scientific">Acer saccharum</name>
    <name type="common">Sugar maple</name>
    <dbReference type="NCBI Taxonomy" id="4024"/>
    <lineage>
        <taxon>Eukaryota</taxon>
        <taxon>Viridiplantae</taxon>
        <taxon>Streptophyta</taxon>
        <taxon>Embryophyta</taxon>
        <taxon>Tracheophyta</taxon>
        <taxon>Spermatophyta</taxon>
        <taxon>Magnoliopsida</taxon>
        <taxon>eudicotyledons</taxon>
        <taxon>Gunneridae</taxon>
        <taxon>Pentapetalae</taxon>
        <taxon>rosids</taxon>
        <taxon>malvids</taxon>
        <taxon>Sapindales</taxon>
        <taxon>Sapindaceae</taxon>
        <taxon>Hippocastanoideae</taxon>
        <taxon>Acereae</taxon>
        <taxon>Acer</taxon>
    </lineage>
</organism>
<evidence type="ECO:0000313" key="2">
    <source>
        <dbReference type="EMBL" id="KAK0598329.1"/>
    </source>
</evidence>
<keyword evidence="3" id="KW-1185">Reference proteome</keyword>
<comment type="caution">
    <text evidence="2">The sequence shown here is derived from an EMBL/GenBank/DDBJ whole genome shotgun (WGS) entry which is preliminary data.</text>
</comment>
<evidence type="ECO:0008006" key="4">
    <source>
        <dbReference type="Google" id="ProtNLM"/>
    </source>
</evidence>
<evidence type="ECO:0000313" key="3">
    <source>
        <dbReference type="Proteomes" id="UP001168877"/>
    </source>
</evidence>
<proteinExistence type="predicted"/>
<reference evidence="2" key="2">
    <citation type="submission" date="2023-06" db="EMBL/GenBank/DDBJ databases">
        <authorList>
            <person name="Swenson N.G."/>
            <person name="Wegrzyn J.L."/>
            <person name="Mcevoy S.L."/>
        </authorList>
    </citation>
    <scope>NUCLEOTIDE SEQUENCE</scope>
    <source>
        <strain evidence="2">NS2018</strain>
        <tissue evidence="2">Leaf</tissue>
    </source>
</reference>
<protein>
    <recommendedName>
        <fullName evidence="4">Thionin-like protein</fullName>
    </recommendedName>
</protein>
<dbReference type="Proteomes" id="UP001168877">
    <property type="component" value="Unassembled WGS sequence"/>
</dbReference>
<dbReference type="EMBL" id="JAUESC010000004">
    <property type="protein sequence ID" value="KAK0598329.1"/>
    <property type="molecule type" value="Genomic_DNA"/>
</dbReference>
<dbReference type="PANTHER" id="PTHR36312">
    <property type="entry name" value="THIONIN-LIKE PROTEIN 1"/>
    <property type="match status" value="1"/>
</dbReference>
<keyword evidence="1" id="KW-1133">Transmembrane helix</keyword>
<dbReference type="PANTHER" id="PTHR36312:SF1">
    <property type="entry name" value="OS01G0594500 PROTEIN"/>
    <property type="match status" value="1"/>
</dbReference>
<keyword evidence="1" id="KW-0812">Transmembrane</keyword>
<feature type="transmembrane region" description="Helical" evidence="1">
    <location>
        <begin position="12"/>
        <end position="29"/>
    </location>
</feature>
<evidence type="ECO:0000256" key="1">
    <source>
        <dbReference type="SAM" id="Phobius"/>
    </source>
</evidence>
<accession>A0AA39VTK8</accession>